<dbReference type="InterPro" id="IPR036047">
    <property type="entry name" value="F-box-like_dom_sf"/>
</dbReference>
<name>A0A1L7XHP0_9HELO</name>
<dbReference type="EMBL" id="FJOG01000027">
    <property type="protein sequence ID" value="CZR64565.1"/>
    <property type="molecule type" value="Genomic_DNA"/>
</dbReference>
<evidence type="ECO:0000313" key="3">
    <source>
        <dbReference type="EMBL" id="CZR64565.1"/>
    </source>
</evidence>
<dbReference type="Proteomes" id="UP000184330">
    <property type="component" value="Unassembled WGS sequence"/>
</dbReference>
<keyword evidence="4" id="KW-1185">Reference proteome</keyword>
<dbReference type="Gene3D" id="1.20.1280.50">
    <property type="match status" value="1"/>
</dbReference>
<evidence type="ECO:0000256" key="1">
    <source>
        <dbReference type="SAM" id="MobiDB-lite"/>
    </source>
</evidence>
<protein>
    <recommendedName>
        <fullName evidence="2">F-box domain-containing protein</fullName>
    </recommendedName>
</protein>
<feature type="region of interest" description="Disordered" evidence="1">
    <location>
        <begin position="1"/>
        <end position="55"/>
    </location>
</feature>
<organism evidence="3 4">
    <name type="scientific">Phialocephala subalpina</name>
    <dbReference type="NCBI Taxonomy" id="576137"/>
    <lineage>
        <taxon>Eukaryota</taxon>
        <taxon>Fungi</taxon>
        <taxon>Dikarya</taxon>
        <taxon>Ascomycota</taxon>
        <taxon>Pezizomycotina</taxon>
        <taxon>Leotiomycetes</taxon>
        <taxon>Helotiales</taxon>
        <taxon>Mollisiaceae</taxon>
        <taxon>Phialocephala</taxon>
        <taxon>Phialocephala fortinii species complex</taxon>
    </lineage>
</organism>
<feature type="region of interest" description="Disordered" evidence="1">
    <location>
        <begin position="331"/>
        <end position="357"/>
    </location>
</feature>
<gene>
    <name evidence="3" type="ORF">PAC_14463</name>
</gene>
<dbReference type="SUPFAM" id="SSF81383">
    <property type="entry name" value="F-box domain"/>
    <property type="match status" value="1"/>
</dbReference>
<sequence>MPPPLDEYYITSPPRRAAIRKERTTEDEPLVDTTAALPLRSKRTERKQKKRHQKAAATKQYATLWDLPSELILEILSLLRPSDIFKLSRVNHGLRNFINQEEAQIANTVISRRYSILAQCFPLPVLLENVDKEAHEALLDDERQVKHLHIHKKPYQHVKPPDPNLICTCLTCMLAWNNLCVIVDFAYWQGNLEKGEPIPMIPRGKFPTWNKNLTERNARVVETALHDPLWYIRILEEHLKGTVGSIRRHTKNTGNKRRRFRMTAEDAAAETDSFLERSGPPSLDFPFHRDNYYMLEAYLPNRGWNSEVGEWRYMPSTQHERDVEFVKAWAKRRQGERKKEGANEPRKTEGEEVKSVS</sequence>
<dbReference type="PROSITE" id="PS50181">
    <property type="entry name" value="FBOX"/>
    <property type="match status" value="1"/>
</dbReference>
<dbReference type="Pfam" id="PF00646">
    <property type="entry name" value="F-box"/>
    <property type="match status" value="1"/>
</dbReference>
<feature type="domain" description="F-box" evidence="2">
    <location>
        <begin position="61"/>
        <end position="113"/>
    </location>
</feature>
<proteinExistence type="predicted"/>
<evidence type="ECO:0000259" key="2">
    <source>
        <dbReference type="PROSITE" id="PS50181"/>
    </source>
</evidence>
<accession>A0A1L7XHP0</accession>
<dbReference type="OrthoDB" id="3642468at2759"/>
<dbReference type="InterPro" id="IPR001810">
    <property type="entry name" value="F-box_dom"/>
</dbReference>
<dbReference type="SMART" id="SM00256">
    <property type="entry name" value="FBOX"/>
    <property type="match status" value="1"/>
</dbReference>
<evidence type="ECO:0000313" key="4">
    <source>
        <dbReference type="Proteomes" id="UP000184330"/>
    </source>
</evidence>
<feature type="compositionally biased region" description="Basic residues" evidence="1">
    <location>
        <begin position="40"/>
        <end position="54"/>
    </location>
</feature>
<reference evidence="3 4" key="1">
    <citation type="submission" date="2016-03" db="EMBL/GenBank/DDBJ databases">
        <authorList>
            <person name="Ploux O."/>
        </authorList>
    </citation>
    <scope>NUCLEOTIDE SEQUENCE [LARGE SCALE GENOMIC DNA]</scope>
    <source>
        <strain evidence="3 4">UAMH 11012</strain>
    </source>
</reference>
<dbReference type="AlphaFoldDB" id="A0A1L7XHP0"/>
<dbReference type="STRING" id="576137.A0A1L7XHP0"/>
<feature type="compositionally biased region" description="Basic and acidic residues" evidence="1">
    <location>
        <begin position="337"/>
        <end position="357"/>
    </location>
</feature>